<feature type="domain" description="Glycosyltransferase subfamily 4-like N-terminal" evidence="3">
    <location>
        <begin position="28"/>
        <end position="226"/>
    </location>
</feature>
<proteinExistence type="predicted"/>
<dbReference type="AlphaFoldDB" id="A0A1Q5PQD7"/>
<organism evidence="4 5">
    <name type="scientific">Boudabousia liubingyangii</name>
    <dbReference type="NCBI Taxonomy" id="1921764"/>
    <lineage>
        <taxon>Bacteria</taxon>
        <taxon>Bacillati</taxon>
        <taxon>Actinomycetota</taxon>
        <taxon>Actinomycetes</taxon>
        <taxon>Actinomycetales</taxon>
        <taxon>Actinomycetaceae</taxon>
        <taxon>Boudabousia</taxon>
    </lineage>
</organism>
<evidence type="ECO:0000259" key="3">
    <source>
        <dbReference type="Pfam" id="PF13439"/>
    </source>
</evidence>
<dbReference type="RefSeq" id="WP_073708510.1">
    <property type="nucleotide sequence ID" value="NZ_MQSV01000001.1"/>
</dbReference>
<evidence type="ECO:0000256" key="1">
    <source>
        <dbReference type="ARBA" id="ARBA00022676"/>
    </source>
</evidence>
<evidence type="ECO:0000313" key="4">
    <source>
        <dbReference type="EMBL" id="OKL49620.1"/>
    </source>
</evidence>
<sequence length="421" mass="46013">MSTETQKKLKVAQFCDNYGPGSNGLMYAVQQLEGNLLDAGHEVIVVAPAATGPNPHYGRPGRTEIRLPSILVAHMPTKVATSRRFRKTLKQLEQMQPDVLHVHGLGPVGLLGIWAAKRLQIPTILTWHTDFEAYADHYRKVLPYLIPLVHAFIAYNGGELLTREDLKQARADFANYPRNVATLLGVCRKMLETADVVTSPSPKTASRCQLICPGLDVQVIPNGVNPLPGTAEVDRGPIGKAPKLLYAGRIAPEKGIDRLLDAFELVRLSYPQAHLTVVGDWAPYPKIAKRLEAARDAGYVSIPGEFPRDELGQFYASADLFVFPSLTDTQALVLHEAALAGLPIVSVDPELQLVIKPGSNGMVTQPAPEAFAAGIMQLLQNLKSRRFAKKAAKTSRKLAGKWSIESQAQAMLDLYQELAAR</sequence>
<comment type="caution">
    <text evidence="4">The sequence shown here is derived from an EMBL/GenBank/DDBJ whole genome shotgun (WGS) entry which is preliminary data.</text>
</comment>
<accession>A0A1Q5PQD7</accession>
<dbReference type="SUPFAM" id="SSF53756">
    <property type="entry name" value="UDP-Glycosyltransferase/glycogen phosphorylase"/>
    <property type="match status" value="1"/>
</dbReference>
<dbReference type="STRING" id="1921764.BSR28_01195"/>
<dbReference type="GO" id="GO:0016757">
    <property type="term" value="F:glycosyltransferase activity"/>
    <property type="evidence" value="ECO:0007669"/>
    <property type="project" value="UniProtKB-KW"/>
</dbReference>
<name>A0A1Q5PQD7_9ACTO</name>
<dbReference type="EMBL" id="MQSV01000001">
    <property type="protein sequence ID" value="OKL49620.1"/>
    <property type="molecule type" value="Genomic_DNA"/>
</dbReference>
<dbReference type="Pfam" id="PF13439">
    <property type="entry name" value="Glyco_transf_4"/>
    <property type="match status" value="1"/>
</dbReference>
<dbReference type="InterPro" id="IPR028098">
    <property type="entry name" value="Glyco_trans_4-like_N"/>
</dbReference>
<dbReference type="InterPro" id="IPR050194">
    <property type="entry name" value="Glycosyltransferase_grp1"/>
</dbReference>
<reference evidence="4 5" key="1">
    <citation type="submission" date="2016-11" db="EMBL/GenBank/DDBJ databases">
        <title>Actinomyces gypaetusis sp. nov. isolated from the vulture Gypaetus barbatus in Qinghai Tibet Plateau China.</title>
        <authorList>
            <person name="Meng X."/>
        </authorList>
    </citation>
    <scope>NUCLEOTIDE SEQUENCE [LARGE SCALE GENOMIC DNA]</scope>
    <source>
        <strain evidence="4 5">VUL4_2</strain>
    </source>
</reference>
<dbReference type="OrthoDB" id="477186at2"/>
<dbReference type="Gene3D" id="3.40.50.2000">
    <property type="entry name" value="Glycogen Phosphorylase B"/>
    <property type="match status" value="2"/>
</dbReference>
<evidence type="ECO:0000313" key="5">
    <source>
        <dbReference type="Proteomes" id="UP000186785"/>
    </source>
</evidence>
<keyword evidence="5" id="KW-1185">Reference proteome</keyword>
<protein>
    <recommendedName>
        <fullName evidence="3">Glycosyltransferase subfamily 4-like N-terminal domain-containing protein</fullName>
    </recommendedName>
</protein>
<evidence type="ECO:0000256" key="2">
    <source>
        <dbReference type="ARBA" id="ARBA00022679"/>
    </source>
</evidence>
<keyword evidence="2" id="KW-0808">Transferase</keyword>
<dbReference type="Proteomes" id="UP000186785">
    <property type="component" value="Unassembled WGS sequence"/>
</dbReference>
<dbReference type="Pfam" id="PF13692">
    <property type="entry name" value="Glyco_trans_1_4"/>
    <property type="match status" value="1"/>
</dbReference>
<dbReference type="PANTHER" id="PTHR45947:SF3">
    <property type="entry name" value="SULFOQUINOVOSYL TRANSFERASE SQD2"/>
    <property type="match status" value="1"/>
</dbReference>
<dbReference type="GO" id="GO:1901137">
    <property type="term" value="P:carbohydrate derivative biosynthetic process"/>
    <property type="evidence" value="ECO:0007669"/>
    <property type="project" value="UniProtKB-ARBA"/>
</dbReference>
<dbReference type="PANTHER" id="PTHR45947">
    <property type="entry name" value="SULFOQUINOVOSYL TRANSFERASE SQD2"/>
    <property type="match status" value="1"/>
</dbReference>
<keyword evidence="1" id="KW-0328">Glycosyltransferase</keyword>
<gene>
    <name evidence="4" type="ORF">BSR29_01285</name>
</gene>